<feature type="region of interest" description="Disordered" evidence="2">
    <location>
        <begin position="1417"/>
        <end position="1496"/>
    </location>
</feature>
<feature type="region of interest" description="Disordered" evidence="2">
    <location>
        <begin position="1226"/>
        <end position="1253"/>
    </location>
</feature>
<sequence length="1587" mass="174474">MHAPPPASPRGAPPSPDLGPAPPPIPEGLAGDAGAAPPPPLLPQPVQDDARQGIPSPPSSADRPLPTSSSIPHLETALKFIHAVQSNPRLEDDGLDEKTLHNLRHAPTDIPSLSPDERLSIDLFLADTDGSEEIYNLSRDAILRRFPDTEVLTHHLIKQKVAELTGISPILTDMCPNTCIAYTGPQFAHLDKCPICKEDRYEPGTASSADPKARQQFTTFPVGPQIQARFRSEEGSYEMRHRERQMEDIMKDLEEQNGELDAIEDIYHGSNFWDAYQRGEVGKDDVTLIFSMDGAQLYKNKASNCWIYIWILADLSPDKRYKKKYILPGAIVPGPNKPKNADSFLFPGIHHVAALQNEGLQIWDAYERRMFHSRVFLLLCESDAVGAPELHGYVGHHGKRGCRNGCRFIGRRKPGGSHYYAVNLKPTGYNEAGCTHEDCEPSYLQDGTPEQYFDDVVYLCSSRNKTEYAERRLETGLSKPSIFMALTRRLVIPSLFPGDIMHLFGLNIPDLLVRLWRGTVPCDINQGDAKSTWDWVCLVGDEWTDHGARVAQARQNLPGSFDHPPRNPAEKINSGYKCWEYLHWIYGLAPALLYGVLPLPYWLNFCKLVAGVRIIFQKRITRTQLQEAHKLLTDFVYEFEILYVQRKISRMHFMPQCTHALCHTPTESFRIGPLLCTSQFPIERTIGDLGAEIRQPSNPFANLAQRALRRAQTNALKSMFPDLDNEPSNDVAPNMPCSRLDGGLVLLHPRERRDRIKKLRPVEAEVIRAHLEAVGGPEAVRSFTETLVQRWGRLRLTTGQICRSVWKESSREGRNIEHGNEFSVGLTSNALNFAEVRFYFQWEIFGNLRTFALVSKYQRPDPTLFKKSSGAVAACLYEEASPFGAPSHPAHSLLLSDGLSDDVDMMDTEHAVAFRVGHIGLGRPSTSGKQREYQEYPPVSNGQPSRRSTTPAHSVYSNRIPLSAASRSNSRLRSSGSPMTPINMSRDVSSGHHTPHASAISQADHAALVHCNNTTYIQCYRQAQELAAEKANLEKELEIVRNMYGQLVSGIQAQLTSGAAQVMVIDDANTTGSTSTSQTCKHTVGTILGANLTLPPPLSAADFPHVQYWQRAAYEESRKSAPKLGKGQKYPEDVNGSQLYIEDEFGTPVSGPVAKEMREAVSSLLFSLRSTGYEAPSAGTLTYEARTYLLFHLTQRYPYLRYCEANWKTTYLISQVHQNWKTTHNQAVPTARKPKIEPKDEPQIANNPVNPRSAVTSIAGIKRTQNELKSIHQVNQDGRPSKRHQAEFVTHPTAIPTAEHAPLTHTVSESSGPPPSSLEAATDSFSGDDHPHNHSSMLSSAPPNAPAAHTLDFDGSPVPRGIKILSMHFATHASSADGDSAALQQQVTIIPVRNPLAATKRTPNSTAPLIALMKNSAPDASVTPPSDIPEATQASGGTPAAAPAVESGDNSPNESMPQGSSAVEPALPASGSNSPGSNRLNPPAATSTTQAKPASKVTLTVSEKYKPEANISARNIHLEQFMERNGPNAPYADCLAEFRALAPEQIEALDAICMLRREQKKAAASSSKKATASSSKKATASGSKKAS</sequence>
<dbReference type="PANTHER" id="PTHR46579:SF1">
    <property type="entry name" value="F5_8 TYPE C DOMAIN-CONTAINING PROTEIN"/>
    <property type="match status" value="1"/>
</dbReference>
<evidence type="ECO:0000256" key="2">
    <source>
        <dbReference type="SAM" id="MobiDB-lite"/>
    </source>
</evidence>
<accession>A0A4S4LWH4</accession>
<feature type="compositionally biased region" description="Polar residues" evidence="2">
    <location>
        <begin position="1448"/>
        <end position="1461"/>
    </location>
</feature>
<feature type="region of interest" description="Disordered" evidence="2">
    <location>
        <begin position="1"/>
        <end position="70"/>
    </location>
</feature>
<feature type="coiled-coil region" evidence="1">
    <location>
        <begin position="239"/>
        <end position="266"/>
    </location>
</feature>
<dbReference type="OrthoDB" id="2669721at2759"/>
<feature type="region of interest" description="Disordered" evidence="2">
    <location>
        <begin position="1295"/>
        <end position="1354"/>
    </location>
</feature>
<feature type="region of interest" description="Disordered" evidence="2">
    <location>
        <begin position="923"/>
        <end position="982"/>
    </location>
</feature>
<organism evidence="3 4">
    <name type="scientific">Antrodiella citrinella</name>
    <dbReference type="NCBI Taxonomy" id="2447956"/>
    <lineage>
        <taxon>Eukaryota</taxon>
        <taxon>Fungi</taxon>
        <taxon>Dikarya</taxon>
        <taxon>Basidiomycota</taxon>
        <taxon>Agaricomycotina</taxon>
        <taxon>Agaricomycetes</taxon>
        <taxon>Polyporales</taxon>
        <taxon>Steccherinaceae</taxon>
        <taxon>Antrodiella</taxon>
    </lineage>
</organism>
<dbReference type="Pfam" id="PF02992">
    <property type="entry name" value="Transposase_21"/>
    <property type="match status" value="1"/>
</dbReference>
<gene>
    <name evidence="3" type="ORF">EUX98_g9255</name>
</gene>
<feature type="coiled-coil region" evidence="1">
    <location>
        <begin position="1016"/>
        <end position="1043"/>
    </location>
</feature>
<keyword evidence="4" id="KW-1185">Reference proteome</keyword>
<dbReference type="EMBL" id="SGPM01000708">
    <property type="protein sequence ID" value="THH16725.1"/>
    <property type="molecule type" value="Genomic_DNA"/>
</dbReference>
<feature type="compositionally biased region" description="Polar residues" evidence="2">
    <location>
        <begin position="1470"/>
        <end position="1496"/>
    </location>
</feature>
<evidence type="ECO:0000256" key="1">
    <source>
        <dbReference type="SAM" id="Coils"/>
    </source>
</evidence>
<feature type="compositionally biased region" description="Pro residues" evidence="2">
    <location>
        <begin position="1"/>
        <end position="26"/>
    </location>
</feature>
<comment type="caution">
    <text evidence="3">The sequence shown here is derived from an EMBL/GenBank/DDBJ whole genome shotgun (WGS) entry which is preliminary data.</text>
</comment>
<evidence type="ECO:0000313" key="3">
    <source>
        <dbReference type="EMBL" id="THH16725.1"/>
    </source>
</evidence>
<dbReference type="PANTHER" id="PTHR46579">
    <property type="entry name" value="F5/8 TYPE C DOMAIN-CONTAINING PROTEIN-RELATED"/>
    <property type="match status" value="1"/>
</dbReference>
<protein>
    <submittedName>
        <fullName evidence="3">Uncharacterized protein</fullName>
    </submittedName>
</protein>
<evidence type="ECO:0000313" key="4">
    <source>
        <dbReference type="Proteomes" id="UP000308730"/>
    </source>
</evidence>
<feature type="compositionally biased region" description="Polar residues" evidence="2">
    <location>
        <begin position="1244"/>
        <end position="1253"/>
    </location>
</feature>
<proteinExistence type="predicted"/>
<feature type="compositionally biased region" description="Polar residues" evidence="2">
    <location>
        <begin position="940"/>
        <end position="957"/>
    </location>
</feature>
<dbReference type="InterPro" id="IPR004242">
    <property type="entry name" value="Transposase_21"/>
</dbReference>
<feature type="compositionally biased region" description="Low complexity" evidence="2">
    <location>
        <begin position="1562"/>
        <end position="1587"/>
    </location>
</feature>
<keyword evidence="1" id="KW-0175">Coiled coil</keyword>
<reference evidence="3 4" key="1">
    <citation type="submission" date="2019-02" db="EMBL/GenBank/DDBJ databases">
        <title>Genome sequencing of the rare red list fungi Antrodiella citrinella (Flaviporus citrinellus).</title>
        <authorList>
            <person name="Buettner E."/>
            <person name="Kellner H."/>
        </authorList>
    </citation>
    <scope>NUCLEOTIDE SEQUENCE [LARGE SCALE GENOMIC DNA]</scope>
    <source>
        <strain evidence="3 4">DSM 108506</strain>
    </source>
</reference>
<feature type="region of interest" description="Disordered" evidence="2">
    <location>
        <begin position="1558"/>
        <end position="1587"/>
    </location>
</feature>
<name>A0A4S4LWH4_9APHY</name>
<feature type="compositionally biased region" description="Low complexity" evidence="2">
    <location>
        <begin position="962"/>
        <end position="977"/>
    </location>
</feature>
<dbReference type="Proteomes" id="UP000308730">
    <property type="component" value="Unassembled WGS sequence"/>
</dbReference>